<feature type="domain" description="RRM" evidence="3">
    <location>
        <begin position="160"/>
        <end position="237"/>
    </location>
</feature>
<comment type="caution">
    <text evidence="4">The sequence shown here is derived from an EMBL/GenBank/DDBJ whole genome shotgun (WGS) entry which is preliminary data.</text>
</comment>
<reference evidence="4" key="1">
    <citation type="submission" date="2022-02" db="EMBL/GenBank/DDBJ databases">
        <authorList>
            <person name="Henning P.M."/>
            <person name="McCubbin A.G."/>
            <person name="Shore J.S."/>
        </authorList>
    </citation>
    <scope>NUCLEOTIDE SEQUENCE</scope>
    <source>
        <strain evidence="4">F60SS</strain>
        <tissue evidence="4">Leaves</tissue>
    </source>
</reference>
<organism evidence="4 5">
    <name type="scientific">Turnera subulata</name>
    <dbReference type="NCBI Taxonomy" id="218843"/>
    <lineage>
        <taxon>Eukaryota</taxon>
        <taxon>Viridiplantae</taxon>
        <taxon>Streptophyta</taxon>
        <taxon>Embryophyta</taxon>
        <taxon>Tracheophyta</taxon>
        <taxon>Spermatophyta</taxon>
        <taxon>Magnoliopsida</taxon>
        <taxon>eudicotyledons</taxon>
        <taxon>Gunneridae</taxon>
        <taxon>Pentapetalae</taxon>
        <taxon>rosids</taxon>
        <taxon>fabids</taxon>
        <taxon>Malpighiales</taxon>
        <taxon>Passifloraceae</taxon>
        <taxon>Turnera</taxon>
    </lineage>
</organism>
<name>A0A9Q0FRL7_9ROSI</name>
<evidence type="ECO:0000313" key="5">
    <source>
        <dbReference type="Proteomes" id="UP001141552"/>
    </source>
</evidence>
<evidence type="ECO:0000256" key="2">
    <source>
        <dbReference type="SAM" id="MobiDB-lite"/>
    </source>
</evidence>
<protein>
    <recommendedName>
        <fullName evidence="3">RRM domain-containing protein</fullName>
    </recommendedName>
</protein>
<dbReference type="Pfam" id="PF00076">
    <property type="entry name" value="RRM_1"/>
    <property type="match status" value="1"/>
</dbReference>
<proteinExistence type="predicted"/>
<dbReference type="InterPro" id="IPR035979">
    <property type="entry name" value="RBD_domain_sf"/>
</dbReference>
<evidence type="ECO:0000313" key="4">
    <source>
        <dbReference type="EMBL" id="KAJ4835297.1"/>
    </source>
</evidence>
<dbReference type="Proteomes" id="UP001141552">
    <property type="component" value="Unassembled WGS sequence"/>
</dbReference>
<dbReference type="AlphaFoldDB" id="A0A9Q0FRL7"/>
<feature type="region of interest" description="Disordered" evidence="2">
    <location>
        <begin position="21"/>
        <end position="68"/>
    </location>
</feature>
<accession>A0A9Q0FRL7</accession>
<sequence length="458" mass="51215">MDLTVLPCSLFSTGLPPLPCSPLSPGLPQPSRPSQKSTNLHHSPITTMNHQPASQPFFHRPRQPAFHCPQQPSTIPPDYAQCIKQSSSTLPRLSLLPLPSPNLRNPPVVPPLTIPHKNNLTQNLTKNTLRNPIQTHLKPQQFSKWNQKQIQNISNNQTVTNLYVGNLPLQWSAIELHVILSKFDEIIDMYIPAKRAKNGKHFGFVRYRACRDINRLISSINHIQVGNGSLQALPAHDRPHTRQTPQNFNNSSLPPTFSHQNPPKSFVDIIKGPTSPSPKRLQPITDKANITFSPLPCETEWLSNCALGILSEPLDPHLVSQLFLKHGHPVIISDLGGDSVIIQFPSPKDMSSFINSNPEWVSSIFDLMRPLQTSDGPSNRKVWVMARGIPLHAWSSGFFHTLVSRFGSLIKIANLTENKSRLDYAFLQVITTVSKPIAWEISALIDDSTFRIIIDEIP</sequence>
<dbReference type="SUPFAM" id="SSF54928">
    <property type="entry name" value="RNA-binding domain, RBD"/>
    <property type="match status" value="1"/>
</dbReference>
<dbReference type="PANTHER" id="PTHR34427">
    <property type="entry name" value="DUF4283 DOMAIN PROTEIN"/>
    <property type="match status" value="1"/>
</dbReference>
<dbReference type="PANTHER" id="PTHR34427:SF5">
    <property type="entry name" value="DUF4283 DOMAIN-CONTAINING PROTEIN"/>
    <property type="match status" value="1"/>
</dbReference>
<dbReference type="CDD" id="cd00590">
    <property type="entry name" value="RRM_SF"/>
    <property type="match status" value="1"/>
</dbReference>
<evidence type="ECO:0000259" key="3">
    <source>
        <dbReference type="PROSITE" id="PS50102"/>
    </source>
</evidence>
<dbReference type="Gene3D" id="3.30.70.330">
    <property type="match status" value="1"/>
</dbReference>
<feature type="compositionally biased region" description="Pro residues" evidence="2">
    <location>
        <begin position="21"/>
        <end position="31"/>
    </location>
</feature>
<dbReference type="GO" id="GO:0003723">
    <property type="term" value="F:RNA binding"/>
    <property type="evidence" value="ECO:0007669"/>
    <property type="project" value="UniProtKB-UniRule"/>
</dbReference>
<evidence type="ECO:0000256" key="1">
    <source>
        <dbReference type="PROSITE-ProRule" id="PRU00176"/>
    </source>
</evidence>
<dbReference type="InterPro" id="IPR000504">
    <property type="entry name" value="RRM_dom"/>
</dbReference>
<feature type="compositionally biased region" description="Polar residues" evidence="2">
    <location>
        <begin position="35"/>
        <end position="54"/>
    </location>
</feature>
<gene>
    <name evidence="4" type="ORF">Tsubulata_030380</name>
</gene>
<dbReference type="PROSITE" id="PS50102">
    <property type="entry name" value="RRM"/>
    <property type="match status" value="1"/>
</dbReference>
<dbReference type="EMBL" id="JAKUCV010004460">
    <property type="protein sequence ID" value="KAJ4835297.1"/>
    <property type="molecule type" value="Genomic_DNA"/>
</dbReference>
<dbReference type="OrthoDB" id="861279at2759"/>
<keyword evidence="5" id="KW-1185">Reference proteome</keyword>
<reference evidence="4" key="2">
    <citation type="journal article" date="2023" name="Plants (Basel)">
        <title>Annotation of the Turnera subulata (Passifloraceae) Draft Genome Reveals the S-Locus Evolved after the Divergence of Turneroideae from Passifloroideae in a Stepwise Manner.</title>
        <authorList>
            <person name="Henning P.M."/>
            <person name="Roalson E.H."/>
            <person name="Mir W."/>
            <person name="McCubbin A.G."/>
            <person name="Shore J.S."/>
        </authorList>
    </citation>
    <scope>NUCLEOTIDE SEQUENCE</scope>
    <source>
        <strain evidence="4">F60SS</strain>
    </source>
</reference>
<dbReference type="InterPro" id="IPR012677">
    <property type="entry name" value="Nucleotide-bd_a/b_plait_sf"/>
</dbReference>
<dbReference type="SMART" id="SM00360">
    <property type="entry name" value="RRM"/>
    <property type="match status" value="1"/>
</dbReference>
<keyword evidence="1" id="KW-0694">RNA-binding</keyword>